<evidence type="ECO:0000313" key="3">
    <source>
        <dbReference type="Proteomes" id="UP000276133"/>
    </source>
</evidence>
<protein>
    <submittedName>
        <fullName evidence="2">Uncharacterized protein</fullName>
    </submittedName>
</protein>
<proteinExistence type="predicted"/>
<dbReference type="Proteomes" id="UP000276133">
    <property type="component" value="Unassembled WGS sequence"/>
</dbReference>
<sequence>MGCNYSDCCDYGYFQDLNGYHYDYYNQYPYFSYYESLFYGMRPSIHQFGPGNSFSSRSYSGGRHIYSGSYSGGSGSFFGGDGDSGGGDGGDSGGGDGGDSGGGDGGDSGGGGSE</sequence>
<evidence type="ECO:0000256" key="1">
    <source>
        <dbReference type="SAM" id="MobiDB-lite"/>
    </source>
</evidence>
<gene>
    <name evidence="2" type="ORF">BpHYR1_032810</name>
</gene>
<name>A0A3M7SGT0_BRAPC</name>
<dbReference type="AlphaFoldDB" id="A0A3M7SGT0"/>
<accession>A0A3M7SGT0</accession>
<organism evidence="2 3">
    <name type="scientific">Brachionus plicatilis</name>
    <name type="common">Marine rotifer</name>
    <name type="synonym">Brachionus muelleri</name>
    <dbReference type="NCBI Taxonomy" id="10195"/>
    <lineage>
        <taxon>Eukaryota</taxon>
        <taxon>Metazoa</taxon>
        <taxon>Spiralia</taxon>
        <taxon>Gnathifera</taxon>
        <taxon>Rotifera</taxon>
        <taxon>Eurotatoria</taxon>
        <taxon>Monogononta</taxon>
        <taxon>Pseudotrocha</taxon>
        <taxon>Ploima</taxon>
        <taxon>Brachionidae</taxon>
        <taxon>Brachionus</taxon>
    </lineage>
</organism>
<dbReference type="EMBL" id="REGN01001391">
    <property type="protein sequence ID" value="RNA34981.1"/>
    <property type="molecule type" value="Genomic_DNA"/>
</dbReference>
<feature type="region of interest" description="Disordered" evidence="1">
    <location>
        <begin position="77"/>
        <end position="114"/>
    </location>
</feature>
<comment type="caution">
    <text evidence="2">The sequence shown here is derived from an EMBL/GenBank/DDBJ whole genome shotgun (WGS) entry which is preliminary data.</text>
</comment>
<evidence type="ECO:0000313" key="2">
    <source>
        <dbReference type="EMBL" id="RNA34981.1"/>
    </source>
</evidence>
<keyword evidence="3" id="KW-1185">Reference proteome</keyword>
<reference evidence="2 3" key="1">
    <citation type="journal article" date="2018" name="Sci. Rep.">
        <title>Genomic signatures of local adaptation to the degree of environmental predictability in rotifers.</title>
        <authorList>
            <person name="Franch-Gras L."/>
            <person name="Hahn C."/>
            <person name="Garcia-Roger E.M."/>
            <person name="Carmona M.J."/>
            <person name="Serra M."/>
            <person name="Gomez A."/>
        </authorList>
    </citation>
    <scope>NUCLEOTIDE SEQUENCE [LARGE SCALE GENOMIC DNA]</scope>
    <source>
        <strain evidence="2">HYR1</strain>
    </source>
</reference>